<dbReference type="Pfam" id="PF14410">
    <property type="entry name" value="GH-E"/>
    <property type="match status" value="1"/>
</dbReference>
<dbReference type="Pfam" id="PF07591">
    <property type="entry name" value="PT-HINT"/>
    <property type="match status" value="2"/>
</dbReference>
<dbReference type="InterPro" id="IPR003587">
    <property type="entry name" value="Hint_dom_N"/>
</dbReference>
<protein>
    <recommendedName>
        <fullName evidence="1">Hint domain-containing protein</fullName>
    </recommendedName>
</protein>
<dbReference type="InterPro" id="IPR036844">
    <property type="entry name" value="Hint_dom_sf"/>
</dbReference>
<feature type="domain" description="Hint" evidence="1">
    <location>
        <begin position="125"/>
        <end position="244"/>
    </location>
</feature>
<accession>A0A6L9YA74</accession>
<dbReference type="Proteomes" id="UP000477651">
    <property type="component" value="Unassembled WGS sequence"/>
</dbReference>
<name>A0A6L9YA74_9BURK</name>
<dbReference type="SMART" id="SM00306">
    <property type="entry name" value="HintN"/>
    <property type="match status" value="1"/>
</dbReference>
<dbReference type="InterPro" id="IPR026835">
    <property type="entry name" value="YqcG_C"/>
</dbReference>
<dbReference type="Gene3D" id="2.170.16.10">
    <property type="entry name" value="Hedgehog/Intein (Hint) domain"/>
    <property type="match status" value="1"/>
</dbReference>
<comment type="caution">
    <text evidence="2">The sequence shown here is derived from an EMBL/GenBank/DDBJ whole genome shotgun (WGS) entry which is preliminary data.</text>
</comment>
<dbReference type="AlphaFoldDB" id="A0A6L9YA74"/>
<organism evidence="2 3">
    <name type="scientific">Pelistega ratti</name>
    <dbReference type="NCBI Taxonomy" id="2652177"/>
    <lineage>
        <taxon>Bacteria</taxon>
        <taxon>Pseudomonadati</taxon>
        <taxon>Pseudomonadota</taxon>
        <taxon>Betaproteobacteria</taxon>
        <taxon>Burkholderiales</taxon>
        <taxon>Alcaligenaceae</taxon>
        <taxon>Pelistega</taxon>
    </lineage>
</organism>
<proteinExistence type="predicted"/>
<dbReference type="CDD" id="cd00081">
    <property type="entry name" value="Hint"/>
    <property type="match status" value="1"/>
</dbReference>
<sequence length="481" mass="54192">MAGGVAGFVASVVVGGVSCAETVGVGCTLAVTGAVSSTDHVTTGWDNLGKPQRQQRITAIVSGLKAAGISEETANYIQLGLDIFGAGGSINTSRQIVLKEMRNSAKVATHIDNIGYIKIPKVANTCSFHGDMEVKTADGYKPIHSIQVGDSVYARNERTGQKAYQLVQAHYRNQYDTTVYVETITPKGKRQTIVSNTIHPFFTKIKQGEVVPSSEGHYYQGNIPNAQWVNAEHLKVGYQLLTEDEQWQTIENIKIQKESLTAYNLTVANDHTYFIKGMNTDAEGVWVHNDCWHALPKDAKRVKDIDGYQAYKFKDIDSKDVTVVKRDINRFETLNHQVGKDPHFNSLSQRIDESTGRYLSTDNPVDQLYNRAYLRSDTMKKIFEQYDILPNGNYRDKVTREVIKGPIDIGHAYGWEHRRLSLAAKELNWSQKQFNDYVNARPEKFRLENMSVNRSHKNEMPGKGDILEIKKDMQYFMNRGN</sequence>
<gene>
    <name evidence="2" type="ORF">F9B74_09935</name>
</gene>
<reference evidence="2 3" key="1">
    <citation type="submission" date="2020-02" db="EMBL/GenBank/DDBJ databases">
        <title>Pelistega sp. NLN82 were isolated from wild rodents of the Hainan Island.</title>
        <authorList>
            <person name="Niu N."/>
            <person name="Zhou J."/>
        </authorList>
    </citation>
    <scope>NUCLEOTIDE SEQUENCE [LARGE SCALE GENOMIC DNA]</scope>
    <source>
        <strain evidence="2 3">NLN82</strain>
    </source>
</reference>
<dbReference type="RefSeq" id="WP_163765049.1">
    <property type="nucleotide sequence ID" value="NZ_JAAGYR010000026.1"/>
</dbReference>
<evidence type="ECO:0000313" key="2">
    <source>
        <dbReference type="EMBL" id="NEN76624.1"/>
    </source>
</evidence>
<keyword evidence="3" id="KW-1185">Reference proteome</keyword>
<dbReference type="EMBL" id="JAAGYR010000026">
    <property type="protein sequence ID" value="NEN76624.1"/>
    <property type="molecule type" value="Genomic_DNA"/>
</dbReference>
<dbReference type="SUPFAM" id="SSF51294">
    <property type="entry name" value="Hedgehog/intein (Hint) domain"/>
    <property type="match status" value="1"/>
</dbReference>
<evidence type="ECO:0000313" key="3">
    <source>
        <dbReference type="Proteomes" id="UP000477651"/>
    </source>
</evidence>
<evidence type="ECO:0000259" key="1">
    <source>
        <dbReference type="SMART" id="SM00306"/>
    </source>
</evidence>